<dbReference type="EMBL" id="GBRH01230595">
    <property type="protein sequence ID" value="JAD67300.1"/>
    <property type="molecule type" value="Transcribed_RNA"/>
</dbReference>
<protein>
    <submittedName>
        <fullName evidence="1">Uncharacterized protein</fullName>
    </submittedName>
</protein>
<dbReference type="AlphaFoldDB" id="A0A0A9C1M5"/>
<sequence length="26" mass="2859">MSIGHLNCDSRLDSCAHGLFTLHTET</sequence>
<accession>A0A0A9C1M5</accession>
<proteinExistence type="predicted"/>
<organism evidence="1">
    <name type="scientific">Arundo donax</name>
    <name type="common">Giant reed</name>
    <name type="synonym">Donax arundinaceus</name>
    <dbReference type="NCBI Taxonomy" id="35708"/>
    <lineage>
        <taxon>Eukaryota</taxon>
        <taxon>Viridiplantae</taxon>
        <taxon>Streptophyta</taxon>
        <taxon>Embryophyta</taxon>
        <taxon>Tracheophyta</taxon>
        <taxon>Spermatophyta</taxon>
        <taxon>Magnoliopsida</taxon>
        <taxon>Liliopsida</taxon>
        <taxon>Poales</taxon>
        <taxon>Poaceae</taxon>
        <taxon>PACMAD clade</taxon>
        <taxon>Arundinoideae</taxon>
        <taxon>Arundineae</taxon>
        <taxon>Arundo</taxon>
    </lineage>
</organism>
<reference evidence="1" key="1">
    <citation type="submission" date="2014-09" db="EMBL/GenBank/DDBJ databases">
        <authorList>
            <person name="Magalhaes I.L.F."/>
            <person name="Oliveira U."/>
            <person name="Santos F.R."/>
            <person name="Vidigal T.H.D.A."/>
            <person name="Brescovit A.D."/>
            <person name="Santos A.J."/>
        </authorList>
    </citation>
    <scope>NUCLEOTIDE SEQUENCE</scope>
    <source>
        <tissue evidence="1">Shoot tissue taken approximately 20 cm above the soil surface</tissue>
    </source>
</reference>
<evidence type="ECO:0000313" key="1">
    <source>
        <dbReference type="EMBL" id="JAD67300.1"/>
    </source>
</evidence>
<reference evidence="1" key="2">
    <citation type="journal article" date="2015" name="Data Brief">
        <title>Shoot transcriptome of the giant reed, Arundo donax.</title>
        <authorList>
            <person name="Barrero R.A."/>
            <person name="Guerrero F.D."/>
            <person name="Moolhuijzen P."/>
            <person name="Goolsby J.A."/>
            <person name="Tidwell J."/>
            <person name="Bellgard S.E."/>
            <person name="Bellgard M.I."/>
        </authorList>
    </citation>
    <scope>NUCLEOTIDE SEQUENCE</scope>
    <source>
        <tissue evidence="1">Shoot tissue taken approximately 20 cm above the soil surface</tissue>
    </source>
</reference>
<name>A0A0A9C1M5_ARUDO</name>